<organism evidence="1 2">
    <name type="scientific">Pseudomonas frederiksbergensis</name>
    <dbReference type="NCBI Taxonomy" id="104087"/>
    <lineage>
        <taxon>Bacteria</taxon>
        <taxon>Pseudomonadati</taxon>
        <taxon>Pseudomonadota</taxon>
        <taxon>Gammaproteobacteria</taxon>
        <taxon>Pseudomonadales</taxon>
        <taxon>Pseudomonadaceae</taxon>
        <taxon>Pseudomonas</taxon>
    </lineage>
</organism>
<gene>
    <name evidence="1" type="ORF">FX983_05255</name>
</gene>
<accession>A0A6L5BQZ0</accession>
<sequence>MNIRNQIAQLQQRACHSQFSNDVRDISNLMDELGAAAAGGGCIRGEVSLLEILSEAPAQHRPNPSLHNQKETQ</sequence>
<evidence type="ECO:0000313" key="2">
    <source>
        <dbReference type="Proteomes" id="UP000475265"/>
    </source>
</evidence>
<protein>
    <submittedName>
        <fullName evidence="1">Uncharacterized protein</fullName>
    </submittedName>
</protein>
<proteinExistence type="predicted"/>
<comment type="caution">
    <text evidence="1">The sequence shown here is derived from an EMBL/GenBank/DDBJ whole genome shotgun (WGS) entry which is preliminary data.</text>
</comment>
<name>A0A6L5BQZ0_9PSED</name>
<reference evidence="1 2" key="1">
    <citation type="submission" date="2019-12" db="EMBL/GenBank/DDBJ databases">
        <title>Endophytic bacteria associated with Panax ginseng seedlings.</title>
        <authorList>
            <person name="Park J.M."/>
            <person name="Shin R."/>
            <person name="Jo S.H."/>
        </authorList>
    </citation>
    <scope>NUCLEOTIDE SEQUENCE [LARGE SCALE GENOMIC DNA]</scope>
    <source>
        <strain evidence="1 2">PgKB32</strain>
    </source>
</reference>
<dbReference type="AlphaFoldDB" id="A0A6L5BQZ0"/>
<dbReference type="Proteomes" id="UP000475265">
    <property type="component" value="Unassembled WGS sequence"/>
</dbReference>
<evidence type="ECO:0000313" key="1">
    <source>
        <dbReference type="EMBL" id="KAF2390788.1"/>
    </source>
</evidence>
<dbReference type="EMBL" id="JAAAXX010000002">
    <property type="protein sequence ID" value="KAF2390788.1"/>
    <property type="molecule type" value="Genomic_DNA"/>
</dbReference>